<feature type="region of interest" description="Disordered" evidence="1">
    <location>
        <begin position="112"/>
        <end position="194"/>
    </location>
</feature>
<dbReference type="Proteomes" id="UP001374535">
    <property type="component" value="Chromosome 3"/>
</dbReference>
<reference evidence="2 3" key="1">
    <citation type="journal article" date="2023" name="Life. Sci Alliance">
        <title>Evolutionary insights into 3D genome organization and epigenetic landscape of Vigna mungo.</title>
        <authorList>
            <person name="Junaid A."/>
            <person name="Singh B."/>
            <person name="Bhatia S."/>
        </authorList>
    </citation>
    <scope>NUCLEOTIDE SEQUENCE [LARGE SCALE GENOMIC DNA]</scope>
    <source>
        <strain evidence="2">Urdbean</strain>
    </source>
</reference>
<organism evidence="2 3">
    <name type="scientific">Vigna mungo</name>
    <name type="common">Black gram</name>
    <name type="synonym">Phaseolus mungo</name>
    <dbReference type="NCBI Taxonomy" id="3915"/>
    <lineage>
        <taxon>Eukaryota</taxon>
        <taxon>Viridiplantae</taxon>
        <taxon>Streptophyta</taxon>
        <taxon>Embryophyta</taxon>
        <taxon>Tracheophyta</taxon>
        <taxon>Spermatophyta</taxon>
        <taxon>Magnoliopsida</taxon>
        <taxon>eudicotyledons</taxon>
        <taxon>Gunneridae</taxon>
        <taxon>Pentapetalae</taxon>
        <taxon>rosids</taxon>
        <taxon>fabids</taxon>
        <taxon>Fabales</taxon>
        <taxon>Fabaceae</taxon>
        <taxon>Papilionoideae</taxon>
        <taxon>50 kb inversion clade</taxon>
        <taxon>NPAAA clade</taxon>
        <taxon>indigoferoid/millettioid clade</taxon>
        <taxon>Phaseoleae</taxon>
        <taxon>Vigna</taxon>
    </lineage>
</organism>
<evidence type="ECO:0000313" key="2">
    <source>
        <dbReference type="EMBL" id="WVZ16814.1"/>
    </source>
</evidence>
<feature type="compositionally biased region" description="Basic and acidic residues" evidence="1">
    <location>
        <begin position="137"/>
        <end position="173"/>
    </location>
</feature>
<protein>
    <recommendedName>
        <fullName evidence="4">Ubiquitin-like protease family profile domain-containing protein</fullName>
    </recommendedName>
</protein>
<evidence type="ECO:0008006" key="4">
    <source>
        <dbReference type="Google" id="ProtNLM"/>
    </source>
</evidence>
<dbReference type="SUPFAM" id="SSF54001">
    <property type="entry name" value="Cysteine proteinases"/>
    <property type="match status" value="1"/>
</dbReference>
<evidence type="ECO:0000256" key="1">
    <source>
        <dbReference type="SAM" id="MobiDB-lite"/>
    </source>
</evidence>
<name>A0AAQ3NVH3_VIGMU</name>
<gene>
    <name evidence="2" type="ORF">V8G54_009796</name>
</gene>
<sequence>MSAAVFPHIWGFHSLNYGTEEIDILFKRGEVHFDWYLRSKDRLNPIIRAAFNLDGIARDEGCSHEEEAPEKEGDESSQLAVDLRNLRNIGNLEQSVEGEGREVCAGEEVAGEAHDEAAGQANEAPTTEAPTDEALADEERAAEGHEEVAHEEPADEERASEPHEEGPADAHEEVADEEPAGEPLDHPPPFIDIGDDDDDGHVEPLVVVPLRSYAGDPRTTIDLDLLYNAVTRRDIPRSYVSEIMGQLLTIADCSTLGPRQCVDNMTLIFAATMFIYFEKRVSGVIKRMVFILVVSDGHWWCYAMKVCTFQLFVIDSLEKGIKGHCWIDRSIAQKIQRLWCLLTNTIEDSKCPLLVQQAKISVQPNTYDCGVIMMKAIDIWDGEEKYDGKSMFDYTNVGKKFIWDWILDEHNVRRIETLQQFGLI</sequence>
<accession>A0AAQ3NVH3</accession>
<evidence type="ECO:0000313" key="3">
    <source>
        <dbReference type="Proteomes" id="UP001374535"/>
    </source>
</evidence>
<keyword evidence="3" id="KW-1185">Reference proteome</keyword>
<dbReference type="Gene3D" id="3.40.395.10">
    <property type="entry name" value="Adenoviral Proteinase, Chain A"/>
    <property type="match status" value="1"/>
</dbReference>
<dbReference type="InterPro" id="IPR038765">
    <property type="entry name" value="Papain-like_cys_pep_sf"/>
</dbReference>
<proteinExistence type="predicted"/>
<dbReference type="AlphaFoldDB" id="A0AAQ3NVH3"/>
<dbReference type="EMBL" id="CP144698">
    <property type="protein sequence ID" value="WVZ16814.1"/>
    <property type="molecule type" value="Genomic_DNA"/>
</dbReference>